<protein>
    <submittedName>
        <fullName evidence="2">Uncharacterized protein</fullName>
    </submittedName>
</protein>
<evidence type="ECO:0000256" key="1">
    <source>
        <dbReference type="SAM" id="MobiDB-lite"/>
    </source>
</evidence>
<name>A0AAE1WJ27_9LAMI</name>
<comment type="caution">
    <text evidence="2">The sequence shown here is derived from an EMBL/GenBank/DDBJ whole genome shotgun (WGS) entry which is preliminary data.</text>
</comment>
<dbReference type="Proteomes" id="UP001289374">
    <property type="component" value="Unassembled WGS sequence"/>
</dbReference>
<feature type="region of interest" description="Disordered" evidence="1">
    <location>
        <begin position="78"/>
        <end position="125"/>
    </location>
</feature>
<organism evidence="2 3">
    <name type="scientific">Sesamum angolense</name>
    <dbReference type="NCBI Taxonomy" id="2727404"/>
    <lineage>
        <taxon>Eukaryota</taxon>
        <taxon>Viridiplantae</taxon>
        <taxon>Streptophyta</taxon>
        <taxon>Embryophyta</taxon>
        <taxon>Tracheophyta</taxon>
        <taxon>Spermatophyta</taxon>
        <taxon>Magnoliopsida</taxon>
        <taxon>eudicotyledons</taxon>
        <taxon>Gunneridae</taxon>
        <taxon>Pentapetalae</taxon>
        <taxon>asterids</taxon>
        <taxon>lamiids</taxon>
        <taxon>Lamiales</taxon>
        <taxon>Pedaliaceae</taxon>
        <taxon>Sesamum</taxon>
    </lineage>
</organism>
<dbReference type="AlphaFoldDB" id="A0AAE1WJ27"/>
<dbReference type="PANTHER" id="PTHR33437:SF2">
    <property type="entry name" value="OS06G0361200 PROTEIN"/>
    <property type="match status" value="1"/>
</dbReference>
<gene>
    <name evidence="2" type="ORF">Sango_1880000</name>
</gene>
<evidence type="ECO:0000313" key="3">
    <source>
        <dbReference type="Proteomes" id="UP001289374"/>
    </source>
</evidence>
<proteinExistence type="predicted"/>
<sequence>MGYQLPELQQFDGRGNLKQHIANFIKTCNNANTDGDILVKQLIRLLKGNTFNWVSPRAFNSSWRSLIQPSMILKLAGRDSSKLKRGGTPGSQGIDEQIPSGLKQDRPTPAQFAGKEIATLRPREI</sequence>
<dbReference type="EMBL" id="JACGWL010000010">
    <property type="protein sequence ID" value="KAK4394092.1"/>
    <property type="molecule type" value="Genomic_DNA"/>
</dbReference>
<accession>A0AAE1WJ27</accession>
<reference evidence="2" key="1">
    <citation type="submission" date="2020-06" db="EMBL/GenBank/DDBJ databases">
        <authorList>
            <person name="Li T."/>
            <person name="Hu X."/>
            <person name="Zhang T."/>
            <person name="Song X."/>
            <person name="Zhang H."/>
            <person name="Dai N."/>
            <person name="Sheng W."/>
            <person name="Hou X."/>
            <person name="Wei L."/>
        </authorList>
    </citation>
    <scope>NUCLEOTIDE SEQUENCE</scope>
    <source>
        <strain evidence="2">K16</strain>
        <tissue evidence="2">Leaf</tissue>
    </source>
</reference>
<evidence type="ECO:0000313" key="2">
    <source>
        <dbReference type="EMBL" id="KAK4394092.1"/>
    </source>
</evidence>
<reference evidence="2" key="2">
    <citation type="journal article" date="2024" name="Plant">
        <title>Genomic evolution and insights into agronomic trait innovations of Sesamum species.</title>
        <authorList>
            <person name="Miao H."/>
            <person name="Wang L."/>
            <person name="Qu L."/>
            <person name="Liu H."/>
            <person name="Sun Y."/>
            <person name="Le M."/>
            <person name="Wang Q."/>
            <person name="Wei S."/>
            <person name="Zheng Y."/>
            <person name="Lin W."/>
            <person name="Duan Y."/>
            <person name="Cao H."/>
            <person name="Xiong S."/>
            <person name="Wang X."/>
            <person name="Wei L."/>
            <person name="Li C."/>
            <person name="Ma Q."/>
            <person name="Ju M."/>
            <person name="Zhao R."/>
            <person name="Li G."/>
            <person name="Mu C."/>
            <person name="Tian Q."/>
            <person name="Mei H."/>
            <person name="Zhang T."/>
            <person name="Gao T."/>
            <person name="Zhang H."/>
        </authorList>
    </citation>
    <scope>NUCLEOTIDE SEQUENCE</scope>
    <source>
        <strain evidence="2">K16</strain>
    </source>
</reference>
<keyword evidence="3" id="KW-1185">Reference proteome</keyword>
<dbReference type="PANTHER" id="PTHR33437">
    <property type="entry name" value="OS06G0361200 PROTEIN"/>
    <property type="match status" value="1"/>
</dbReference>